<comment type="caution">
    <text evidence="2">The sequence shown here is derived from an EMBL/GenBank/DDBJ whole genome shotgun (WGS) entry which is preliminary data.</text>
</comment>
<feature type="region of interest" description="Disordered" evidence="1">
    <location>
        <begin position="1"/>
        <end position="52"/>
    </location>
</feature>
<organism evidence="2 3">
    <name type="scientific">Cirrhinus mrigala</name>
    <name type="common">Mrigala</name>
    <dbReference type="NCBI Taxonomy" id="683832"/>
    <lineage>
        <taxon>Eukaryota</taxon>
        <taxon>Metazoa</taxon>
        <taxon>Chordata</taxon>
        <taxon>Craniata</taxon>
        <taxon>Vertebrata</taxon>
        <taxon>Euteleostomi</taxon>
        <taxon>Actinopterygii</taxon>
        <taxon>Neopterygii</taxon>
        <taxon>Teleostei</taxon>
        <taxon>Ostariophysi</taxon>
        <taxon>Cypriniformes</taxon>
        <taxon>Cyprinidae</taxon>
        <taxon>Labeoninae</taxon>
        <taxon>Labeonini</taxon>
        <taxon>Cirrhinus</taxon>
    </lineage>
</organism>
<evidence type="ECO:0000256" key="1">
    <source>
        <dbReference type="SAM" id="MobiDB-lite"/>
    </source>
</evidence>
<name>A0ABD0PV67_CIRMR</name>
<feature type="non-terminal residue" evidence="2">
    <location>
        <position position="1"/>
    </location>
</feature>
<evidence type="ECO:0000313" key="2">
    <source>
        <dbReference type="EMBL" id="KAL0177908.1"/>
    </source>
</evidence>
<keyword evidence="3" id="KW-1185">Reference proteome</keyword>
<dbReference type="Proteomes" id="UP001529510">
    <property type="component" value="Unassembled WGS sequence"/>
</dbReference>
<feature type="compositionally biased region" description="Polar residues" evidence="1">
    <location>
        <begin position="1"/>
        <end position="17"/>
    </location>
</feature>
<evidence type="ECO:0000313" key="3">
    <source>
        <dbReference type="Proteomes" id="UP001529510"/>
    </source>
</evidence>
<gene>
    <name evidence="2" type="ORF">M9458_026802</name>
</gene>
<dbReference type="AlphaFoldDB" id="A0ABD0PV67"/>
<reference evidence="2 3" key="1">
    <citation type="submission" date="2024-05" db="EMBL/GenBank/DDBJ databases">
        <title>Genome sequencing and assembly of Indian major carp, Cirrhinus mrigala (Hamilton, 1822).</title>
        <authorList>
            <person name="Mohindra V."/>
            <person name="Chowdhury L.M."/>
            <person name="Lal K."/>
            <person name="Jena J.K."/>
        </authorList>
    </citation>
    <scope>NUCLEOTIDE SEQUENCE [LARGE SCALE GENOMIC DNA]</scope>
    <source>
        <strain evidence="2">CM1030</strain>
        <tissue evidence="2">Blood</tissue>
    </source>
</reference>
<dbReference type="EMBL" id="JAMKFB020000013">
    <property type="protein sequence ID" value="KAL0177908.1"/>
    <property type="molecule type" value="Genomic_DNA"/>
</dbReference>
<accession>A0ABD0PV67</accession>
<proteinExistence type="predicted"/>
<sequence>NGNSNSQASPADSSTTSMKKKADREPAQEKQVSGESVSRPRPLSLRSKPHSWGLLKSRNKSYSLGHYSGEKSAQNLDMVLPSEVKMGCSLLDMDTEGQKRDCTVPLCRIQSTPSRPSVFELEKEFLS</sequence>
<protein>
    <submittedName>
        <fullName evidence="2">Uncharacterized protein</fullName>
    </submittedName>
</protein>